<proteinExistence type="predicted"/>
<dbReference type="Proteomes" id="UP000008975">
    <property type="component" value="Chromosome"/>
</dbReference>
<dbReference type="HOGENOM" id="CLU_2650468_0_0_11"/>
<keyword evidence="1" id="KW-0472">Membrane</keyword>
<reference evidence="2 3" key="1">
    <citation type="journal article" date="2011" name="J. Bacteriol.">
        <title>Genome sequence of Microbacterium testaceum StLB037, an N-acylhomoserine lactone-degrading bacterium isolated from potato leaves.</title>
        <authorList>
            <person name="Morohoshi T."/>
            <person name="Wang W.-Z."/>
            <person name="Someya N."/>
            <person name="Ikeda T."/>
        </authorList>
    </citation>
    <scope>NUCLEOTIDE SEQUENCE [LARGE SCALE GENOMIC DNA]</scope>
    <source>
        <strain evidence="2 3">StLB037</strain>
    </source>
</reference>
<name>E8N6L9_MICTS</name>
<gene>
    <name evidence="2" type="ordered locus">MTES_1203</name>
</gene>
<accession>E8N6L9</accession>
<sequence>MIGGTAPTPEEPMTATTRPTARTGIILVAVGTVFLAAMLWWDANGAPTVAHFITASAGYLIGQGIVTFFAARRRPR</sequence>
<evidence type="ECO:0000313" key="3">
    <source>
        <dbReference type="Proteomes" id="UP000008975"/>
    </source>
</evidence>
<feature type="transmembrane region" description="Helical" evidence="1">
    <location>
        <begin position="49"/>
        <end position="71"/>
    </location>
</feature>
<dbReference type="AlphaFoldDB" id="E8N6L9"/>
<reference key="2">
    <citation type="submission" date="2011-02" db="EMBL/GenBank/DDBJ databases">
        <title>Genome sequence of Microbacterium testaceum StLB037.</title>
        <authorList>
            <person name="Morohoshi T."/>
            <person name="Wang W.Z."/>
            <person name="Someya N."/>
            <person name="Ikeda T."/>
        </authorList>
    </citation>
    <scope>NUCLEOTIDE SEQUENCE</scope>
    <source>
        <strain>StLB037</strain>
    </source>
</reference>
<organism evidence="2 3">
    <name type="scientific">Microbacterium testaceum (strain StLB037)</name>
    <dbReference type="NCBI Taxonomy" id="979556"/>
    <lineage>
        <taxon>Bacteria</taxon>
        <taxon>Bacillati</taxon>
        <taxon>Actinomycetota</taxon>
        <taxon>Actinomycetes</taxon>
        <taxon>Micrococcales</taxon>
        <taxon>Microbacteriaceae</taxon>
        <taxon>Microbacterium</taxon>
    </lineage>
</organism>
<protein>
    <submittedName>
        <fullName evidence="2">Uncharacterized protein</fullName>
    </submittedName>
</protein>
<dbReference type="KEGG" id="mts:MTES_1203"/>
<feature type="transmembrane region" description="Helical" evidence="1">
    <location>
        <begin position="23"/>
        <end position="43"/>
    </location>
</feature>
<keyword evidence="1" id="KW-0812">Transmembrane</keyword>
<keyword evidence="1" id="KW-1133">Transmembrane helix</keyword>
<dbReference type="EMBL" id="AP012052">
    <property type="protein sequence ID" value="BAJ74167.1"/>
    <property type="molecule type" value="Genomic_DNA"/>
</dbReference>
<dbReference type="STRING" id="979556.MTES_1203"/>
<evidence type="ECO:0000313" key="2">
    <source>
        <dbReference type="EMBL" id="BAJ74167.1"/>
    </source>
</evidence>
<evidence type="ECO:0000256" key="1">
    <source>
        <dbReference type="SAM" id="Phobius"/>
    </source>
</evidence>